<dbReference type="GO" id="GO:0043657">
    <property type="term" value="C:host cell"/>
    <property type="evidence" value="ECO:0007669"/>
    <property type="project" value="UniProtKB-SubCell"/>
</dbReference>
<name>A0A225V009_9STRA</name>
<keyword evidence="6" id="KW-0843">Virulence</keyword>
<keyword evidence="4" id="KW-0964">Secreted</keyword>
<evidence type="ECO:0000256" key="4">
    <source>
        <dbReference type="ARBA" id="ARBA00022525"/>
    </source>
</evidence>
<evidence type="ECO:0000256" key="3">
    <source>
        <dbReference type="ARBA" id="ARBA00010400"/>
    </source>
</evidence>
<sequence>MLATLTKPYLYEIGELVQKTKNLQLIQWMNKGNSAHDIFRFLRLNNQNGNLFENPVFSTWVSYVEKLDKANPYITQLLVLRQYFREAELMKMIETAKYGSIDAKLRAVILKKIQRRRFQSKSA</sequence>
<dbReference type="GO" id="GO:0005576">
    <property type="term" value="C:extracellular region"/>
    <property type="evidence" value="ECO:0007669"/>
    <property type="project" value="UniProtKB-SubCell"/>
</dbReference>
<gene>
    <name evidence="8" type="ORF">PHMEG_00029920</name>
</gene>
<dbReference type="AlphaFoldDB" id="A0A225V009"/>
<protein>
    <submittedName>
        <fullName evidence="8">RxLR effector protein</fullName>
    </submittedName>
</protein>
<evidence type="ECO:0000313" key="9">
    <source>
        <dbReference type="Proteomes" id="UP000198211"/>
    </source>
</evidence>
<evidence type="ECO:0000313" key="8">
    <source>
        <dbReference type="EMBL" id="OWY99135.1"/>
    </source>
</evidence>
<proteinExistence type="inferred from homology"/>
<dbReference type="Pfam" id="PF22748">
    <property type="entry name" value="PexRD54_WY"/>
    <property type="match status" value="1"/>
</dbReference>
<feature type="domain" description="RxLR effector PexRD54 WY" evidence="7">
    <location>
        <begin position="27"/>
        <end position="64"/>
    </location>
</feature>
<comment type="caution">
    <text evidence="8">The sequence shown here is derived from an EMBL/GenBank/DDBJ whole genome shotgun (WGS) entry which is preliminary data.</text>
</comment>
<accession>A0A225V009</accession>
<evidence type="ECO:0000259" key="7">
    <source>
        <dbReference type="Pfam" id="PF22748"/>
    </source>
</evidence>
<reference evidence="9" key="1">
    <citation type="submission" date="2017-03" db="EMBL/GenBank/DDBJ databases">
        <title>Phytopthora megakarya and P. palmivora, two closely related causual agents of cacao black pod achieved similar genome size and gene model numbers by different mechanisms.</title>
        <authorList>
            <person name="Ali S."/>
            <person name="Shao J."/>
            <person name="Larry D.J."/>
            <person name="Kronmiller B."/>
            <person name="Shen D."/>
            <person name="Strem M.D."/>
            <person name="Melnick R.L."/>
            <person name="Guiltinan M.J."/>
            <person name="Tyler B.M."/>
            <person name="Meinhardt L.W."/>
            <person name="Bailey B.A."/>
        </authorList>
    </citation>
    <scope>NUCLEOTIDE SEQUENCE [LARGE SCALE GENOMIC DNA]</scope>
    <source>
        <strain evidence="9">zdho120</strain>
    </source>
</reference>
<dbReference type="EMBL" id="NBNE01008762">
    <property type="protein sequence ID" value="OWY99135.1"/>
    <property type="molecule type" value="Genomic_DNA"/>
</dbReference>
<evidence type="ECO:0000256" key="5">
    <source>
        <dbReference type="ARBA" id="ARBA00022729"/>
    </source>
</evidence>
<evidence type="ECO:0000256" key="6">
    <source>
        <dbReference type="ARBA" id="ARBA00023026"/>
    </source>
</evidence>
<evidence type="ECO:0000256" key="2">
    <source>
        <dbReference type="ARBA" id="ARBA00004613"/>
    </source>
</evidence>
<comment type="similarity">
    <text evidence="3">Belongs to the RxLR effector family.</text>
</comment>
<dbReference type="InterPro" id="IPR054463">
    <property type="entry name" value="PexRD54_WY"/>
</dbReference>
<organism evidence="8 9">
    <name type="scientific">Phytophthora megakarya</name>
    <dbReference type="NCBI Taxonomy" id="4795"/>
    <lineage>
        <taxon>Eukaryota</taxon>
        <taxon>Sar</taxon>
        <taxon>Stramenopiles</taxon>
        <taxon>Oomycota</taxon>
        <taxon>Peronosporomycetes</taxon>
        <taxon>Peronosporales</taxon>
        <taxon>Peronosporaceae</taxon>
        <taxon>Phytophthora</taxon>
    </lineage>
</organism>
<dbReference type="OrthoDB" id="94725at2759"/>
<keyword evidence="5" id="KW-0732">Signal</keyword>
<comment type="subcellular location">
    <subcellularLocation>
        <location evidence="1">Host cell</location>
    </subcellularLocation>
    <subcellularLocation>
        <location evidence="2">Secreted</location>
    </subcellularLocation>
</comment>
<keyword evidence="9" id="KW-1185">Reference proteome</keyword>
<evidence type="ECO:0000256" key="1">
    <source>
        <dbReference type="ARBA" id="ARBA00004340"/>
    </source>
</evidence>
<dbReference type="Proteomes" id="UP000198211">
    <property type="component" value="Unassembled WGS sequence"/>
</dbReference>